<feature type="compositionally biased region" description="Basic and acidic residues" evidence="5">
    <location>
        <begin position="546"/>
        <end position="561"/>
    </location>
</feature>
<accession>A0A814WTX4</accession>
<dbReference type="GO" id="GO:0008270">
    <property type="term" value="F:zinc ion binding"/>
    <property type="evidence" value="ECO:0007669"/>
    <property type="project" value="UniProtKB-KW"/>
</dbReference>
<evidence type="ECO:0000256" key="4">
    <source>
        <dbReference type="PROSITE-ProRule" id="PRU00723"/>
    </source>
</evidence>
<evidence type="ECO:0000259" key="6">
    <source>
        <dbReference type="PROSITE" id="PS50103"/>
    </source>
</evidence>
<dbReference type="EMBL" id="CAJNOW010000013">
    <property type="protein sequence ID" value="CAF1206869.1"/>
    <property type="molecule type" value="Genomic_DNA"/>
</dbReference>
<feature type="compositionally biased region" description="Basic and acidic residues" evidence="5">
    <location>
        <begin position="494"/>
        <end position="531"/>
    </location>
</feature>
<feature type="compositionally biased region" description="Basic and acidic residues" evidence="5">
    <location>
        <begin position="433"/>
        <end position="474"/>
    </location>
</feature>
<feature type="compositionally biased region" description="Basic and acidic residues" evidence="5">
    <location>
        <begin position="246"/>
        <end position="263"/>
    </location>
</feature>
<feature type="compositionally biased region" description="Polar residues" evidence="5">
    <location>
        <begin position="113"/>
        <end position="124"/>
    </location>
</feature>
<feature type="compositionally biased region" description="Polar residues" evidence="5">
    <location>
        <begin position="223"/>
        <end position="235"/>
    </location>
</feature>
<feature type="compositionally biased region" description="Basic and acidic residues" evidence="5">
    <location>
        <begin position="125"/>
        <end position="147"/>
    </location>
</feature>
<keyword evidence="2 4" id="KW-0863">Zinc-finger</keyword>
<feature type="compositionally biased region" description="Basic and acidic residues" evidence="5">
    <location>
        <begin position="289"/>
        <end position="302"/>
    </location>
</feature>
<evidence type="ECO:0000256" key="3">
    <source>
        <dbReference type="ARBA" id="ARBA00022833"/>
    </source>
</evidence>
<evidence type="ECO:0000256" key="1">
    <source>
        <dbReference type="ARBA" id="ARBA00022723"/>
    </source>
</evidence>
<evidence type="ECO:0000256" key="5">
    <source>
        <dbReference type="SAM" id="MobiDB-lite"/>
    </source>
</evidence>
<gene>
    <name evidence="7" type="ORF">KQP761_LOCUS133</name>
</gene>
<protein>
    <recommendedName>
        <fullName evidence="6">C3H1-type domain-containing protein</fullName>
    </recommendedName>
</protein>
<dbReference type="OrthoDB" id="2417221at2759"/>
<dbReference type="PROSITE" id="PS50103">
    <property type="entry name" value="ZF_C3H1"/>
    <property type="match status" value="1"/>
</dbReference>
<evidence type="ECO:0000313" key="8">
    <source>
        <dbReference type="Proteomes" id="UP000663834"/>
    </source>
</evidence>
<keyword evidence="3 4" id="KW-0862">Zinc</keyword>
<proteinExistence type="predicted"/>
<sequence length="751" mass="84023">MSHTPMKKSVFERIERGGGNSSPSSSTANTSHKSTHGFCSIYIKNGSCPLGDTCKYIHEQPNLDKQQGSKEELRITKTITRVVDMSSPSIKSTVTVSNEQRAVSSSTSIPSSRTVIESGLTSNDQSDRRLSSSDHKQSQRRSSDTKRKSSSNLKESSLKKKTHPSSKNKRSMDSDSPVDSTSDSEYTHSSHKSKKKSDTHSTSTKYKTCESISPQYDEDETLNDQLLRQTQTNVKSPKRTIVITGRKKDENTKRTSKDTKSNPDIEFLGSKIISRDKKSIETIHQQAENNKKSMDIKRERKSPSRSSSDQQKRRSSVTTTNNAMTNDRNMQIKTEDTKYQSNKAQNSSEQSDRSASQSTPPVVQLSPSPSITTTSDILEKGSVTLSNELEKVTSVQPPSPICVILDDDDSTPSLSVEKKILPQSSTIPVKRTHGSDKNSSKPAKRSHDSDKRRSKEKTNENTETKPKRLNDGTSKKSTTSRKTENDNRSTSNRSDSRRPVNTSSRDEPSSRKYKEKPESRPGKSNDSKDRNLPAPPPPPSSSKSRGASDRRDVTRSSPEKKRSTHRRGKEKGIENVTDSEEHIEEPVIPKQSALEAYMSMDWSLLSRDKRIPMNTQVTSRIARIDNSINLLGVSERLLTKEQKEKLNAGEFQSSPLTHFIKQLQTKSSSQIINSCHRRFGSCAKDMIDMRHKWFLRSAEPVQQYEFINKEHYIAFQQAINSLLDNTSNDTPTLPIETTTTTTTAAVDALLS</sequence>
<evidence type="ECO:0000256" key="2">
    <source>
        <dbReference type="ARBA" id="ARBA00022771"/>
    </source>
</evidence>
<dbReference type="AlphaFoldDB" id="A0A814WTX4"/>
<organism evidence="7 8">
    <name type="scientific">Rotaria magnacalcarata</name>
    <dbReference type="NCBI Taxonomy" id="392030"/>
    <lineage>
        <taxon>Eukaryota</taxon>
        <taxon>Metazoa</taxon>
        <taxon>Spiralia</taxon>
        <taxon>Gnathifera</taxon>
        <taxon>Rotifera</taxon>
        <taxon>Eurotatoria</taxon>
        <taxon>Bdelloidea</taxon>
        <taxon>Philodinida</taxon>
        <taxon>Philodinidae</taxon>
        <taxon>Rotaria</taxon>
    </lineage>
</organism>
<dbReference type="InterPro" id="IPR036855">
    <property type="entry name" value="Znf_CCCH_sf"/>
</dbReference>
<feature type="zinc finger region" description="C3H1-type" evidence="4">
    <location>
        <begin position="33"/>
        <end position="61"/>
    </location>
</feature>
<comment type="caution">
    <text evidence="7">The sequence shown here is derived from an EMBL/GenBank/DDBJ whole genome shotgun (WGS) entry which is preliminary data.</text>
</comment>
<feature type="compositionally biased region" description="Polar residues" evidence="5">
    <location>
        <begin position="317"/>
        <end position="332"/>
    </location>
</feature>
<feature type="compositionally biased region" description="Basic residues" evidence="5">
    <location>
        <begin position="159"/>
        <end position="169"/>
    </location>
</feature>
<feature type="compositionally biased region" description="Low complexity" evidence="5">
    <location>
        <begin position="174"/>
        <end position="184"/>
    </location>
</feature>
<feature type="region of interest" description="Disordered" evidence="5">
    <location>
        <begin position="93"/>
        <end position="375"/>
    </location>
</feature>
<feature type="compositionally biased region" description="Low complexity" evidence="5">
    <location>
        <begin position="345"/>
        <end position="358"/>
    </location>
</feature>
<dbReference type="InterPro" id="IPR000571">
    <property type="entry name" value="Znf_CCCH"/>
</dbReference>
<dbReference type="Proteomes" id="UP000663834">
    <property type="component" value="Unassembled WGS sequence"/>
</dbReference>
<feature type="compositionally biased region" description="Polar residues" evidence="5">
    <location>
        <begin position="93"/>
        <end position="103"/>
    </location>
</feature>
<keyword evidence="1 4" id="KW-0479">Metal-binding</keyword>
<feature type="region of interest" description="Disordered" evidence="5">
    <location>
        <begin position="390"/>
        <end position="583"/>
    </location>
</feature>
<evidence type="ECO:0000313" key="7">
    <source>
        <dbReference type="EMBL" id="CAF1206869.1"/>
    </source>
</evidence>
<feature type="compositionally biased region" description="Low complexity" evidence="5">
    <location>
        <begin position="366"/>
        <end position="375"/>
    </location>
</feature>
<feature type="domain" description="C3H1-type" evidence="6">
    <location>
        <begin position="33"/>
        <end position="61"/>
    </location>
</feature>
<dbReference type="SUPFAM" id="SSF90229">
    <property type="entry name" value="CCCH zinc finger"/>
    <property type="match status" value="1"/>
</dbReference>
<reference evidence="7" key="1">
    <citation type="submission" date="2021-02" db="EMBL/GenBank/DDBJ databases">
        <authorList>
            <person name="Nowell W R."/>
        </authorList>
    </citation>
    <scope>NUCLEOTIDE SEQUENCE</scope>
</reference>
<name>A0A814WTX4_9BILA</name>